<evidence type="ECO:0000313" key="2">
    <source>
        <dbReference type="EMBL" id="VFQ82121.1"/>
    </source>
</evidence>
<gene>
    <name evidence="2" type="ORF">CCAM_LOCUS23897</name>
</gene>
<proteinExistence type="predicted"/>
<dbReference type="PANTHER" id="PTHR46890">
    <property type="entry name" value="NON-LTR RETROLELEMENT REVERSE TRANSCRIPTASE-LIKE PROTEIN-RELATED"/>
    <property type="match status" value="1"/>
</dbReference>
<accession>A0A484LZW4</accession>
<dbReference type="PANTHER" id="PTHR46890:SF28">
    <property type="entry name" value="REVERSE TRANSCRIPTASE DOMAIN-CONTAINING PROTEIN"/>
    <property type="match status" value="1"/>
</dbReference>
<evidence type="ECO:0000259" key="1">
    <source>
        <dbReference type="Pfam" id="PF00078"/>
    </source>
</evidence>
<dbReference type="Proteomes" id="UP000595140">
    <property type="component" value="Unassembled WGS sequence"/>
</dbReference>
<name>A0A484LZW4_9ASTE</name>
<keyword evidence="3" id="KW-1185">Reference proteome</keyword>
<dbReference type="InterPro" id="IPR052343">
    <property type="entry name" value="Retrotransposon-Effector_Assoc"/>
</dbReference>
<evidence type="ECO:0000313" key="3">
    <source>
        <dbReference type="Proteomes" id="UP000595140"/>
    </source>
</evidence>
<dbReference type="OrthoDB" id="536038at2759"/>
<dbReference type="SUPFAM" id="SSF56219">
    <property type="entry name" value="DNase I-like"/>
    <property type="match status" value="1"/>
</dbReference>
<dbReference type="Gene3D" id="3.60.10.10">
    <property type="entry name" value="Endonuclease/exonuclease/phosphatase"/>
    <property type="match status" value="1"/>
</dbReference>
<protein>
    <recommendedName>
        <fullName evidence="1">Reverse transcriptase domain-containing protein</fullName>
    </recommendedName>
</protein>
<dbReference type="InterPro" id="IPR036691">
    <property type="entry name" value="Endo/exonu/phosph_ase_sf"/>
</dbReference>
<dbReference type="EMBL" id="OOIL02002322">
    <property type="protein sequence ID" value="VFQ82121.1"/>
    <property type="molecule type" value="Genomic_DNA"/>
</dbReference>
<sequence>MESTSSSPNSPRNTPQPVNPQLLRCGSSLSIFPVHLNDHEVLFKVASLFGKPIKVNSNTAIGVFPEQPRFCIERDTSLPFPSRLHIRLGSRDLWIPCKFENLPQFCSCCNIFGHTVNNCRKHKHLSLTRKAPAGEVDIMGAGLKEDLAGWTWVKGKRHSRPDSNLGVPTLVPHLLSRDDYWVCKPSSASMMCMDFGKLDKEDDFSSLYYLSEGNEGGMSFDGSELLPLQDSNLLHLISFDDEEQATHCIFSMVNKSNSTIIISSVYGAHTVIERRQLWESLQGRSNTNHNWVVGGDFNAISSPSEYKGQCKPNALGMEEFNSCIEACNLFCPEPSGGLFTCRDSGPSSFRFLNAWIYHDQFFQVVKDCWTKTPYSGGMRGLVAKLKDPTAANRELAEKASAKLLLATHKEVAYWKQKANARWLEFGDSNSKVFHAFANGKRRKLAINHIISDAGVRLSIQSEICLEAASHFSKQFQALSPSNPIHPLSQIPSIITDSDNLQLSRIPSLEEVRQAVWELDSSSASGPDGFNGVFFRTCWDIIKEEMLKASQEFFLGFPIPRAYGSTLISLIPKKDSPKRFDDFRLISLNTFMSKVNTKILSNRLKPLLPKLISSNQAAFQQGISMADHILLALEAAHNLDRKTFGGNMIIKIDIAKAFDTLRWDYLEAILKESGFSRHVISLLLANLKGTMLSVFINRQPTGYFPMFRGVKQGDLGINDLRQMQLLHSINLWWRVYHDNAEAQTLLSGTGNPAPLRLYLALLEMVSLQGSLANIFGIQLKPPSLEFFNGKLSLAILPFQIGLLGFRPVFLVGAPFANPLMIPWIIPLHLVPSACKFGVILQPS</sequence>
<reference evidence="2 3" key="1">
    <citation type="submission" date="2018-04" db="EMBL/GenBank/DDBJ databases">
        <authorList>
            <person name="Vogel A."/>
        </authorList>
    </citation>
    <scope>NUCLEOTIDE SEQUENCE [LARGE SCALE GENOMIC DNA]</scope>
</reference>
<organism evidence="2 3">
    <name type="scientific">Cuscuta campestris</name>
    <dbReference type="NCBI Taxonomy" id="132261"/>
    <lineage>
        <taxon>Eukaryota</taxon>
        <taxon>Viridiplantae</taxon>
        <taxon>Streptophyta</taxon>
        <taxon>Embryophyta</taxon>
        <taxon>Tracheophyta</taxon>
        <taxon>Spermatophyta</taxon>
        <taxon>Magnoliopsida</taxon>
        <taxon>eudicotyledons</taxon>
        <taxon>Gunneridae</taxon>
        <taxon>Pentapetalae</taxon>
        <taxon>asterids</taxon>
        <taxon>lamiids</taxon>
        <taxon>Solanales</taxon>
        <taxon>Convolvulaceae</taxon>
        <taxon>Cuscuteae</taxon>
        <taxon>Cuscuta</taxon>
        <taxon>Cuscuta subgen. Grammica</taxon>
        <taxon>Cuscuta sect. Cleistogrammica</taxon>
    </lineage>
</organism>
<dbReference type="AlphaFoldDB" id="A0A484LZW4"/>
<dbReference type="Pfam" id="PF00078">
    <property type="entry name" value="RVT_1"/>
    <property type="match status" value="1"/>
</dbReference>
<feature type="domain" description="Reverse transcriptase" evidence="1">
    <location>
        <begin position="570"/>
        <end position="712"/>
    </location>
</feature>
<dbReference type="InterPro" id="IPR000477">
    <property type="entry name" value="RT_dom"/>
</dbReference>